<dbReference type="PANTHER" id="PTHR47168">
    <property type="entry name" value="RING ZINC FINGER DOMAIN SUPERFAMILY PROTEIN-RELATED"/>
    <property type="match status" value="1"/>
</dbReference>
<feature type="region of interest" description="Disordered" evidence="9">
    <location>
        <begin position="396"/>
        <end position="512"/>
    </location>
</feature>
<feature type="compositionally biased region" description="Polar residues" evidence="9">
    <location>
        <begin position="416"/>
        <end position="431"/>
    </location>
</feature>
<name>A0A139AIW8_GONPJ</name>
<evidence type="ECO:0000256" key="8">
    <source>
        <dbReference type="PROSITE-ProRule" id="PRU00175"/>
    </source>
</evidence>
<dbReference type="AlphaFoldDB" id="A0A139AIW8"/>
<proteinExistence type="predicted"/>
<keyword evidence="2" id="KW-0812">Transmembrane</keyword>
<dbReference type="CDD" id="cd16473">
    <property type="entry name" value="RING-H2_RNF103"/>
    <property type="match status" value="1"/>
</dbReference>
<keyword evidence="3" id="KW-0479">Metal-binding</keyword>
<evidence type="ECO:0000256" key="4">
    <source>
        <dbReference type="ARBA" id="ARBA00022771"/>
    </source>
</evidence>
<evidence type="ECO:0000256" key="5">
    <source>
        <dbReference type="ARBA" id="ARBA00022833"/>
    </source>
</evidence>
<dbReference type="GO" id="GO:0016020">
    <property type="term" value="C:membrane"/>
    <property type="evidence" value="ECO:0007669"/>
    <property type="project" value="UniProtKB-SubCell"/>
</dbReference>
<dbReference type="SUPFAM" id="SSF57850">
    <property type="entry name" value="RING/U-box"/>
    <property type="match status" value="1"/>
</dbReference>
<dbReference type="InterPro" id="IPR051653">
    <property type="entry name" value="E3_ligase_sorting_rcpt"/>
</dbReference>
<accession>A0A139AIW8</accession>
<feature type="domain" description="RING-type" evidence="10">
    <location>
        <begin position="827"/>
        <end position="869"/>
    </location>
</feature>
<feature type="compositionally biased region" description="Low complexity" evidence="9">
    <location>
        <begin position="399"/>
        <end position="409"/>
    </location>
</feature>
<evidence type="ECO:0000256" key="3">
    <source>
        <dbReference type="ARBA" id="ARBA00022723"/>
    </source>
</evidence>
<feature type="compositionally biased region" description="Low complexity" evidence="9">
    <location>
        <begin position="95"/>
        <end position="109"/>
    </location>
</feature>
<dbReference type="PROSITE" id="PS50089">
    <property type="entry name" value="ZF_RING_2"/>
    <property type="match status" value="1"/>
</dbReference>
<dbReference type="SMART" id="SM00184">
    <property type="entry name" value="RING"/>
    <property type="match status" value="1"/>
</dbReference>
<keyword evidence="12" id="KW-1185">Reference proteome</keyword>
<keyword evidence="7" id="KW-0472">Membrane</keyword>
<evidence type="ECO:0000256" key="7">
    <source>
        <dbReference type="ARBA" id="ARBA00023136"/>
    </source>
</evidence>
<feature type="region of interest" description="Disordered" evidence="9">
    <location>
        <begin position="242"/>
        <end position="298"/>
    </location>
</feature>
<feature type="compositionally biased region" description="Low complexity" evidence="9">
    <location>
        <begin position="895"/>
        <end position="906"/>
    </location>
</feature>
<evidence type="ECO:0000313" key="12">
    <source>
        <dbReference type="Proteomes" id="UP000070544"/>
    </source>
</evidence>
<feature type="compositionally biased region" description="Low complexity" evidence="9">
    <location>
        <begin position="661"/>
        <end position="675"/>
    </location>
</feature>
<feature type="region of interest" description="Disordered" evidence="9">
    <location>
        <begin position="57"/>
        <end position="153"/>
    </location>
</feature>
<dbReference type="OMA" id="DNDYHES"/>
<feature type="region of interest" description="Disordered" evidence="9">
    <location>
        <begin position="315"/>
        <end position="351"/>
    </location>
</feature>
<feature type="compositionally biased region" description="Low complexity" evidence="9">
    <location>
        <begin position="123"/>
        <end position="143"/>
    </location>
</feature>
<feature type="compositionally biased region" description="Low complexity" evidence="9">
    <location>
        <begin position="335"/>
        <end position="344"/>
    </location>
</feature>
<evidence type="ECO:0000256" key="9">
    <source>
        <dbReference type="SAM" id="MobiDB-lite"/>
    </source>
</evidence>
<dbReference type="InterPro" id="IPR013083">
    <property type="entry name" value="Znf_RING/FYVE/PHD"/>
</dbReference>
<evidence type="ECO:0000256" key="2">
    <source>
        <dbReference type="ARBA" id="ARBA00022692"/>
    </source>
</evidence>
<evidence type="ECO:0000256" key="1">
    <source>
        <dbReference type="ARBA" id="ARBA00004167"/>
    </source>
</evidence>
<dbReference type="EMBL" id="KQ965751">
    <property type="protein sequence ID" value="KXS16730.1"/>
    <property type="molecule type" value="Genomic_DNA"/>
</dbReference>
<feature type="compositionally biased region" description="Basic and acidic residues" evidence="9">
    <location>
        <begin position="251"/>
        <end position="260"/>
    </location>
</feature>
<keyword evidence="4 8" id="KW-0863">Zinc-finger</keyword>
<dbReference type="InterPro" id="IPR001841">
    <property type="entry name" value="Znf_RING"/>
</dbReference>
<comment type="subcellular location">
    <subcellularLocation>
        <location evidence="1">Membrane</location>
        <topology evidence="1">Single-pass membrane protein</topology>
    </subcellularLocation>
</comment>
<keyword evidence="6" id="KW-1133">Transmembrane helix</keyword>
<reference evidence="11 12" key="1">
    <citation type="journal article" date="2015" name="Genome Biol. Evol.">
        <title>Phylogenomic analyses indicate that early fungi evolved digesting cell walls of algal ancestors of land plants.</title>
        <authorList>
            <person name="Chang Y."/>
            <person name="Wang S."/>
            <person name="Sekimoto S."/>
            <person name="Aerts A.L."/>
            <person name="Choi C."/>
            <person name="Clum A."/>
            <person name="LaButti K.M."/>
            <person name="Lindquist E.A."/>
            <person name="Yee Ngan C."/>
            <person name="Ohm R.A."/>
            <person name="Salamov A.A."/>
            <person name="Grigoriev I.V."/>
            <person name="Spatafora J.W."/>
            <person name="Berbee M.L."/>
        </authorList>
    </citation>
    <scope>NUCLEOTIDE SEQUENCE [LARGE SCALE GENOMIC DNA]</scope>
    <source>
        <strain evidence="11 12">JEL478</strain>
    </source>
</reference>
<dbReference type="PANTHER" id="PTHR47168:SF1">
    <property type="entry name" value="OS02G0798600 PROTEIN"/>
    <property type="match status" value="1"/>
</dbReference>
<evidence type="ECO:0000313" key="11">
    <source>
        <dbReference type="EMBL" id="KXS16730.1"/>
    </source>
</evidence>
<gene>
    <name evidence="11" type="ORF">M427DRAFT_144740</name>
</gene>
<evidence type="ECO:0000259" key="10">
    <source>
        <dbReference type="PROSITE" id="PS50089"/>
    </source>
</evidence>
<protein>
    <recommendedName>
        <fullName evidence="10">RING-type domain-containing protein</fullName>
    </recommendedName>
</protein>
<organism evidence="11 12">
    <name type="scientific">Gonapodya prolifera (strain JEL478)</name>
    <name type="common">Monoblepharis prolifera</name>
    <dbReference type="NCBI Taxonomy" id="1344416"/>
    <lineage>
        <taxon>Eukaryota</taxon>
        <taxon>Fungi</taxon>
        <taxon>Fungi incertae sedis</taxon>
        <taxon>Chytridiomycota</taxon>
        <taxon>Chytridiomycota incertae sedis</taxon>
        <taxon>Monoblepharidomycetes</taxon>
        <taxon>Monoblepharidales</taxon>
        <taxon>Gonapodyaceae</taxon>
        <taxon>Gonapodya</taxon>
    </lineage>
</organism>
<dbReference type="Gene3D" id="3.30.40.10">
    <property type="entry name" value="Zinc/RING finger domain, C3HC4 (zinc finger)"/>
    <property type="match status" value="1"/>
</dbReference>
<feature type="region of interest" description="Disordered" evidence="9">
    <location>
        <begin position="540"/>
        <end position="700"/>
    </location>
</feature>
<feature type="compositionally biased region" description="Low complexity" evidence="9">
    <location>
        <begin position="686"/>
        <end position="699"/>
    </location>
</feature>
<dbReference type="Pfam" id="PF13639">
    <property type="entry name" value="zf-RING_2"/>
    <property type="match status" value="1"/>
</dbReference>
<feature type="region of interest" description="Disordered" evidence="9">
    <location>
        <begin position="877"/>
        <end position="914"/>
    </location>
</feature>
<dbReference type="Proteomes" id="UP000070544">
    <property type="component" value="Unassembled WGS sequence"/>
</dbReference>
<keyword evidence="5" id="KW-0862">Zinc</keyword>
<feature type="compositionally biased region" description="Polar residues" evidence="9">
    <location>
        <begin position="64"/>
        <end position="73"/>
    </location>
</feature>
<sequence length="970" mass="100214">MKTAFNAFAPAYHNYTVGAVHLMGSSQSRSADVGATGAPEHRNVTQHAPMLEVASAATAPPAPQQHSQNTQPMLTVHPRPSTESTRRSASRSRPHSPSAGSDSDSSQAHARSRSRVRDTTPYRRSVTASVSARSRLRGGAAETARGRRSWPIEASRESFTDSTHVHGHHSANHLSDATSFYNGEAATLPPSASFAARPILSITEDGNAIAGAGISDQSMDIDSDPHPTGSLANLPDLVDIVDSPTTSARPDFLDGSRRGPDVGSVDSSIPTPVDSAYGGSPQQDAPISDAHRPQSVMGGPASLVSALLSLFTSPTIPTTPTPTPAQQPLNAPSDPVANPATTTPTPVPPLGRLLTSLFARRAGAASAALTDGVTTVPAPPALLNPPRPFSTFRLAVPTRRSSSPPSSDDGTADVGISTSMGSTDRSGSQGPPAQVPIVVIGVRRGNSRTEGAPNTTQSNVTVGADNAETQARESDEPASGIAEHLPVDAVTPQEGSVSGGSDTTSSTNATNARERQPYVLYVVTGQITVSPGTPLMEELEQARSRARARAGRTTPQRTPSPPATTDARPTSEVETTAQDGMSGDSGNDAARGFNWRDLALLGGGSNSRVADRGTGIGSSVDRARSLSQSSTRPAQDAGIDTVSPASPINPPAHVDAVDEQSNASSAESSTATLPSVPSSPTRGDSTPRTSTRGPRSRSPFGASDYELLLLLAELLGPAKPRHAKREDVNKVGEWVYRVDEGGDGWIEEVKEDSEGGQVDEGARLADEDGTKDVSMEDATLAVDKDGDLAMSDESHSTEDGIHTSPVKEIARIRHPTSHLLASTGTSCSICITPYAVGDRLRLLPCRHAFHTGCCDEWLTGYNNACPVCRVKPVESEPAAQPTHRSPSPSPSPIDGPTTAAAGFPGTTTGGAGSPASVASLVARLLSGRGRGDGWVGPVPAVLGDEMGGPAGARGGGAGLMFFMMGETASN</sequence>
<evidence type="ECO:0000256" key="6">
    <source>
        <dbReference type="ARBA" id="ARBA00022989"/>
    </source>
</evidence>
<feature type="compositionally biased region" description="Basic and acidic residues" evidence="9">
    <location>
        <begin position="760"/>
        <end position="773"/>
    </location>
</feature>
<feature type="compositionally biased region" description="Low complexity" evidence="9">
    <location>
        <begin position="495"/>
        <end position="507"/>
    </location>
</feature>
<feature type="region of interest" description="Disordered" evidence="9">
    <location>
        <begin position="751"/>
        <end position="773"/>
    </location>
</feature>
<dbReference type="GO" id="GO:0008270">
    <property type="term" value="F:zinc ion binding"/>
    <property type="evidence" value="ECO:0007669"/>
    <property type="project" value="UniProtKB-KW"/>
</dbReference>
<feature type="compositionally biased region" description="Polar residues" evidence="9">
    <location>
        <begin position="448"/>
        <end position="461"/>
    </location>
</feature>
<dbReference type="OrthoDB" id="8062037at2759"/>